<dbReference type="EMBL" id="CP054929">
    <property type="protein sequence ID" value="QKW49785.1"/>
    <property type="molecule type" value="Genomic_DNA"/>
</dbReference>
<dbReference type="AlphaFoldDB" id="A0A7H8N5K7"/>
<keyword evidence="8" id="KW-1185">Reference proteome</keyword>
<dbReference type="GO" id="GO:0003677">
    <property type="term" value="F:DNA binding"/>
    <property type="evidence" value="ECO:0007669"/>
    <property type="project" value="UniProtKB-KW"/>
</dbReference>
<evidence type="ECO:0000259" key="5">
    <source>
        <dbReference type="PROSITE" id="PS50949"/>
    </source>
</evidence>
<feature type="domain" description="SERTA" evidence="6">
    <location>
        <begin position="1"/>
        <end position="27"/>
    </location>
</feature>
<accession>A0A7H8N5K7</accession>
<dbReference type="PANTHER" id="PTHR43537">
    <property type="entry name" value="TRANSCRIPTIONAL REGULATOR, GNTR FAMILY"/>
    <property type="match status" value="1"/>
</dbReference>
<dbReference type="PANTHER" id="PTHR43537:SF47">
    <property type="entry name" value="REGULATORY PROTEIN GNTR HTH"/>
    <property type="match status" value="1"/>
</dbReference>
<organism evidence="7 8">
    <name type="scientific">Streptomyces buecherae</name>
    <dbReference type="NCBI Taxonomy" id="2763006"/>
    <lineage>
        <taxon>Bacteria</taxon>
        <taxon>Bacillati</taxon>
        <taxon>Actinomycetota</taxon>
        <taxon>Actinomycetes</taxon>
        <taxon>Kitasatosporales</taxon>
        <taxon>Streptomycetaceae</taxon>
        <taxon>Streptomyces</taxon>
    </lineage>
</organism>
<dbReference type="SUPFAM" id="SSF48008">
    <property type="entry name" value="GntR ligand-binding domain-like"/>
    <property type="match status" value="1"/>
</dbReference>
<dbReference type="InterPro" id="IPR036388">
    <property type="entry name" value="WH-like_DNA-bd_sf"/>
</dbReference>
<dbReference type="SUPFAM" id="SSF46785">
    <property type="entry name" value="Winged helix' DNA-binding domain"/>
    <property type="match status" value="1"/>
</dbReference>
<reference evidence="7 8" key="1">
    <citation type="submission" date="2020-06" db="EMBL/GenBank/DDBJ databases">
        <title>Genome mining for natural products.</title>
        <authorList>
            <person name="Zhang B."/>
            <person name="Shi J."/>
            <person name="Ge H."/>
        </authorList>
    </citation>
    <scope>NUCLEOTIDE SEQUENCE [LARGE SCALE GENOMIC DNA]</scope>
    <source>
        <strain evidence="7 8">NA00687</strain>
    </source>
</reference>
<dbReference type="InterPro" id="IPR011711">
    <property type="entry name" value="GntR_C"/>
</dbReference>
<dbReference type="CDD" id="cd07377">
    <property type="entry name" value="WHTH_GntR"/>
    <property type="match status" value="1"/>
</dbReference>
<protein>
    <submittedName>
        <fullName evidence="7">FadR family transcriptional regulator</fullName>
    </submittedName>
</protein>
<proteinExistence type="predicted"/>
<dbReference type="InterPro" id="IPR008920">
    <property type="entry name" value="TF_FadR/GntR_C"/>
</dbReference>
<dbReference type="Gene3D" id="1.20.120.530">
    <property type="entry name" value="GntR ligand-binding domain-like"/>
    <property type="match status" value="1"/>
</dbReference>
<dbReference type="PRINTS" id="PR00035">
    <property type="entry name" value="HTHGNTR"/>
</dbReference>
<feature type="region of interest" description="Disordered" evidence="4">
    <location>
        <begin position="218"/>
        <end position="238"/>
    </location>
</feature>
<dbReference type="Proteomes" id="UP000509303">
    <property type="component" value="Chromosome"/>
</dbReference>
<sequence>MTLPSVRRSVLVDDVIQRLRAEITSGRWPVGGRIPTETALIEQLGVARGTLREATRALIHAGLLQARQGDGTYVRATSELAGAIQRLDSELADVLEVREALDAQAARLAAERITPEGLGALDGLLAERADAWQRRDRDAWVRADHAFHQAVAAASGNALLSDLYTALGPALRRSMAAHWDERGFHGADHRGHEDLLDALRAGDTARAALSATANIDATQGWHHDAHATAPEPSATTEG</sequence>
<evidence type="ECO:0000313" key="7">
    <source>
        <dbReference type="EMBL" id="QKW49785.1"/>
    </source>
</evidence>
<keyword evidence="2" id="KW-0238">DNA-binding</keyword>
<keyword evidence="3" id="KW-0804">Transcription</keyword>
<dbReference type="PROSITE" id="PS51053">
    <property type="entry name" value="SERTA"/>
    <property type="match status" value="1"/>
</dbReference>
<evidence type="ECO:0000256" key="3">
    <source>
        <dbReference type="ARBA" id="ARBA00023163"/>
    </source>
</evidence>
<dbReference type="InterPro" id="IPR009263">
    <property type="entry name" value="SERTA_dom"/>
</dbReference>
<dbReference type="RefSeq" id="WP_176161520.1">
    <property type="nucleotide sequence ID" value="NZ_CP054929.1"/>
</dbReference>
<name>A0A7H8N5K7_9ACTN</name>
<evidence type="ECO:0000313" key="8">
    <source>
        <dbReference type="Proteomes" id="UP000509303"/>
    </source>
</evidence>
<dbReference type="PROSITE" id="PS50949">
    <property type="entry name" value="HTH_GNTR"/>
    <property type="match status" value="1"/>
</dbReference>
<keyword evidence="1" id="KW-0805">Transcription regulation</keyword>
<dbReference type="SMART" id="SM00895">
    <property type="entry name" value="FCD"/>
    <property type="match status" value="1"/>
</dbReference>
<evidence type="ECO:0000256" key="1">
    <source>
        <dbReference type="ARBA" id="ARBA00023015"/>
    </source>
</evidence>
<dbReference type="Pfam" id="PF00392">
    <property type="entry name" value="GntR"/>
    <property type="match status" value="1"/>
</dbReference>
<evidence type="ECO:0000256" key="4">
    <source>
        <dbReference type="SAM" id="MobiDB-lite"/>
    </source>
</evidence>
<evidence type="ECO:0000256" key="2">
    <source>
        <dbReference type="ARBA" id="ARBA00023125"/>
    </source>
</evidence>
<gene>
    <name evidence="7" type="ORF">HUT08_09725</name>
</gene>
<dbReference type="InterPro" id="IPR000524">
    <property type="entry name" value="Tscrpt_reg_HTH_GntR"/>
</dbReference>
<dbReference type="GO" id="GO:0003700">
    <property type="term" value="F:DNA-binding transcription factor activity"/>
    <property type="evidence" value="ECO:0007669"/>
    <property type="project" value="InterPro"/>
</dbReference>
<dbReference type="InterPro" id="IPR036390">
    <property type="entry name" value="WH_DNA-bd_sf"/>
</dbReference>
<dbReference type="SMART" id="SM00345">
    <property type="entry name" value="HTH_GNTR"/>
    <property type="match status" value="1"/>
</dbReference>
<evidence type="ECO:0000259" key="6">
    <source>
        <dbReference type="PROSITE" id="PS51053"/>
    </source>
</evidence>
<feature type="domain" description="HTH gntR-type" evidence="5">
    <location>
        <begin position="9"/>
        <end position="77"/>
    </location>
</feature>
<dbReference type="Gene3D" id="1.10.10.10">
    <property type="entry name" value="Winged helix-like DNA-binding domain superfamily/Winged helix DNA-binding domain"/>
    <property type="match status" value="1"/>
</dbReference>
<dbReference type="Pfam" id="PF07729">
    <property type="entry name" value="FCD"/>
    <property type="match status" value="1"/>
</dbReference>